<dbReference type="OrthoDB" id="9803970at2"/>
<dbReference type="EMBL" id="CP035281">
    <property type="protein sequence ID" value="QAT44170.1"/>
    <property type="molecule type" value="Genomic_DNA"/>
</dbReference>
<keyword evidence="2" id="KW-0067">ATP-binding</keyword>
<feature type="domain" description="Sigma-54 factor interaction" evidence="5">
    <location>
        <begin position="297"/>
        <end position="527"/>
    </location>
</feature>
<dbReference type="Pfam" id="PF02954">
    <property type="entry name" value="HTH_8"/>
    <property type="match status" value="1"/>
</dbReference>
<reference evidence="6 7" key="1">
    <citation type="submission" date="2019-01" db="EMBL/GenBank/DDBJ databases">
        <title>Draft genomes of a novel of Aminipila strains.</title>
        <authorList>
            <person name="Ma S."/>
        </authorList>
    </citation>
    <scope>NUCLEOTIDE SEQUENCE [LARGE SCALE GENOMIC DNA]</scope>
    <source>
        <strain evidence="7">JN-39</strain>
    </source>
</reference>
<evidence type="ECO:0000256" key="3">
    <source>
        <dbReference type="ARBA" id="ARBA00023015"/>
    </source>
</evidence>
<organism evidence="6 7">
    <name type="scientific">Aminipila luticellarii</name>
    <dbReference type="NCBI Taxonomy" id="2507160"/>
    <lineage>
        <taxon>Bacteria</taxon>
        <taxon>Bacillati</taxon>
        <taxon>Bacillota</taxon>
        <taxon>Clostridia</taxon>
        <taxon>Peptostreptococcales</taxon>
        <taxon>Anaerovoracaceae</taxon>
        <taxon>Aminipila</taxon>
    </lineage>
</organism>
<dbReference type="KEGG" id="amij:EQM06_12220"/>
<dbReference type="InterPro" id="IPR009057">
    <property type="entry name" value="Homeodomain-like_sf"/>
</dbReference>
<dbReference type="GO" id="GO:0043565">
    <property type="term" value="F:sequence-specific DNA binding"/>
    <property type="evidence" value="ECO:0007669"/>
    <property type="project" value="InterPro"/>
</dbReference>
<dbReference type="FunFam" id="3.40.50.300:FF:000006">
    <property type="entry name" value="DNA-binding transcriptional regulator NtrC"/>
    <property type="match status" value="1"/>
</dbReference>
<dbReference type="SUPFAM" id="SSF46689">
    <property type="entry name" value="Homeodomain-like"/>
    <property type="match status" value="1"/>
</dbReference>
<dbReference type="GO" id="GO:0006355">
    <property type="term" value="P:regulation of DNA-templated transcription"/>
    <property type="evidence" value="ECO:0007669"/>
    <property type="project" value="InterPro"/>
</dbReference>
<dbReference type="Pfam" id="PF00158">
    <property type="entry name" value="Sigma54_activat"/>
    <property type="match status" value="1"/>
</dbReference>
<accession>A0A410PZ96</accession>
<dbReference type="PROSITE" id="PS50045">
    <property type="entry name" value="SIGMA54_INTERACT_4"/>
    <property type="match status" value="1"/>
</dbReference>
<dbReference type="PANTHER" id="PTHR32071:SF121">
    <property type="entry name" value="SIGMA L-DEPENDENT TRANSCRIPTIONAL REGULATOR YQIR-RELATED"/>
    <property type="match status" value="1"/>
</dbReference>
<dbReference type="Gene3D" id="1.10.10.60">
    <property type="entry name" value="Homeodomain-like"/>
    <property type="match status" value="1"/>
</dbReference>
<dbReference type="Gene3D" id="1.10.8.60">
    <property type="match status" value="1"/>
</dbReference>
<evidence type="ECO:0000313" key="7">
    <source>
        <dbReference type="Proteomes" id="UP000287601"/>
    </source>
</evidence>
<dbReference type="InterPro" id="IPR058031">
    <property type="entry name" value="AAA_lid_NorR"/>
</dbReference>
<dbReference type="CDD" id="cd00009">
    <property type="entry name" value="AAA"/>
    <property type="match status" value="1"/>
</dbReference>
<dbReference type="InterPro" id="IPR003593">
    <property type="entry name" value="AAA+_ATPase"/>
</dbReference>
<dbReference type="Pfam" id="PF25601">
    <property type="entry name" value="AAA_lid_14"/>
    <property type="match status" value="1"/>
</dbReference>
<proteinExistence type="predicted"/>
<evidence type="ECO:0000256" key="2">
    <source>
        <dbReference type="ARBA" id="ARBA00022840"/>
    </source>
</evidence>
<dbReference type="SUPFAM" id="SSF52540">
    <property type="entry name" value="P-loop containing nucleoside triphosphate hydrolases"/>
    <property type="match status" value="1"/>
</dbReference>
<dbReference type="Proteomes" id="UP000287601">
    <property type="component" value="Chromosome"/>
</dbReference>
<keyword evidence="3" id="KW-0805">Transcription regulation</keyword>
<dbReference type="InterPro" id="IPR002078">
    <property type="entry name" value="Sigma_54_int"/>
</dbReference>
<evidence type="ECO:0000313" key="6">
    <source>
        <dbReference type="EMBL" id="QAT44170.1"/>
    </source>
</evidence>
<keyword evidence="1" id="KW-0547">Nucleotide-binding</keyword>
<dbReference type="InterPro" id="IPR027417">
    <property type="entry name" value="P-loop_NTPase"/>
</dbReference>
<name>A0A410PZ96_9FIRM</name>
<dbReference type="InterPro" id="IPR002197">
    <property type="entry name" value="HTH_Fis"/>
</dbReference>
<sequence>MMKEGFIYIDKHSRIKLYNKKAKEIFGIDKSVGIGHPDGVIQKGDLVIIGDNCLGKDDGGLKPENLGKIGIYDENIQLADLFMGIGTFEDGRLRPIYQYYHPSESFRENFCLKAEVSGRSVSVEIDGKCITISFENKKFPMNYNNSIGHMVILDPNTFQVKFYQTSGYTARGEDTLDILNGKAYRAKGPAVNEFNVIGKKISSIHKDASAIKELCNIAQGQEDNYKEKFSEINGIPTLYSIFPVEINGKREGAVLQVEDISTLQNVIKERNDALAYVEEMKQIINDNALDCEGLAVIKGESRVMRNVKKLAYKASKSNSTVLLLGESGTGKSYLAETIHKASKEPEKPFIHVNCGAMPETLLESELFGYEKGSFTGANHEGKIGFFEKARGGTIFLDEIGDISLTAQVKLLGVLQNKSFFKIGGTTEIAADVRIIAATNKNLEEEIKKKKFREDLFYRLNVFPIWMPPLRERREDISNLCNQILSQICDKLQCGEKFISPAAQRILTSYGWPGNVRELENTLERAANIADGRIITENHLPSKITNNEYGSYTEKWKSFQDYMEEAEKRALLETLAYCGNDKKKAMQALKMGKTNFYQKIKKYGM</sequence>
<dbReference type="GO" id="GO:0005524">
    <property type="term" value="F:ATP binding"/>
    <property type="evidence" value="ECO:0007669"/>
    <property type="project" value="UniProtKB-KW"/>
</dbReference>
<evidence type="ECO:0000259" key="5">
    <source>
        <dbReference type="PROSITE" id="PS50045"/>
    </source>
</evidence>
<dbReference type="AlphaFoldDB" id="A0A410PZ96"/>
<keyword evidence="4" id="KW-0804">Transcription</keyword>
<dbReference type="InterPro" id="IPR025944">
    <property type="entry name" value="Sigma_54_int_dom_CS"/>
</dbReference>
<dbReference type="PANTHER" id="PTHR32071">
    <property type="entry name" value="TRANSCRIPTIONAL REGULATORY PROTEIN"/>
    <property type="match status" value="1"/>
</dbReference>
<dbReference type="SMART" id="SM00382">
    <property type="entry name" value="AAA"/>
    <property type="match status" value="1"/>
</dbReference>
<dbReference type="PROSITE" id="PS00688">
    <property type="entry name" value="SIGMA54_INTERACT_3"/>
    <property type="match status" value="1"/>
</dbReference>
<dbReference type="InterPro" id="IPR025662">
    <property type="entry name" value="Sigma_54_int_dom_ATP-bd_1"/>
</dbReference>
<evidence type="ECO:0000256" key="4">
    <source>
        <dbReference type="ARBA" id="ARBA00023163"/>
    </source>
</evidence>
<keyword evidence="7" id="KW-1185">Reference proteome</keyword>
<dbReference type="PROSITE" id="PS00675">
    <property type="entry name" value="SIGMA54_INTERACT_1"/>
    <property type="match status" value="1"/>
</dbReference>
<dbReference type="Gene3D" id="3.40.50.300">
    <property type="entry name" value="P-loop containing nucleotide triphosphate hydrolases"/>
    <property type="match status" value="1"/>
</dbReference>
<protein>
    <submittedName>
        <fullName evidence="6">AAA family ATPase</fullName>
    </submittedName>
</protein>
<gene>
    <name evidence="6" type="ORF">EQM06_12220</name>
</gene>
<evidence type="ECO:0000256" key="1">
    <source>
        <dbReference type="ARBA" id="ARBA00022741"/>
    </source>
</evidence>